<evidence type="ECO:0000256" key="4">
    <source>
        <dbReference type="ARBA" id="ARBA00022989"/>
    </source>
</evidence>
<gene>
    <name evidence="8" type="ORF">DCC88_03450</name>
</gene>
<dbReference type="Proteomes" id="UP000253934">
    <property type="component" value="Unassembled WGS sequence"/>
</dbReference>
<evidence type="ECO:0000313" key="9">
    <source>
        <dbReference type="Proteomes" id="UP000253934"/>
    </source>
</evidence>
<dbReference type="PANTHER" id="PTHR32322">
    <property type="entry name" value="INNER MEMBRANE TRANSPORTER"/>
    <property type="match status" value="1"/>
</dbReference>
<evidence type="ECO:0000259" key="7">
    <source>
        <dbReference type="Pfam" id="PF00892"/>
    </source>
</evidence>
<evidence type="ECO:0000256" key="3">
    <source>
        <dbReference type="ARBA" id="ARBA00022692"/>
    </source>
</evidence>
<dbReference type="SUPFAM" id="SSF103481">
    <property type="entry name" value="Multidrug resistance efflux transporter EmrE"/>
    <property type="match status" value="1"/>
</dbReference>
<reference evidence="8" key="1">
    <citation type="submission" date="2018-04" db="EMBL/GenBank/DDBJ databases">
        <title>Draft genome sequence of the Candidatus Spirobacillus cienkowskii, a pathogen of freshwater Daphnia species, reconstructed from hemolymph metagenomic reads.</title>
        <authorList>
            <person name="Bresciani L."/>
            <person name="Lemos L.N."/>
            <person name="Wale N."/>
            <person name="Lin J.Y."/>
            <person name="Fernandes G.R."/>
            <person name="Duffy M.A."/>
            <person name="Rodrigues J.M."/>
        </authorList>
    </citation>
    <scope>NUCLEOTIDE SEQUENCE [LARGE SCALE GENOMIC DNA]</scope>
    <source>
        <strain evidence="8">Binning01</strain>
    </source>
</reference>
<dbReference type="GO" id="GO:0005886">
    <property type="term" value="C:plasma membrane"/>
    <property type="evidence" value="ECO:0007669"/>
    <property type="project" value="UniProtKB-SubCell"/>
</dbReference>
<evidence type="ECO:0000256" key="1">
    <source>
        <dbReference type="ARBA" id="ARBA00004651"/>
    </source>
</evidence>
<feature type="transmembrane region" description="Helical" evidence="6">
    <location>
        <begin position="127"/>
        <end position="145"/>
    </location>
</feature>
<feature type="transmembrane region" description="Helical" evidence="6">
    <location>
        <begin position="190"/>
        <end position="210"/>
    </location>
</feature>
<evidence type="ECO:0000256" key="2">
    <source>
        <dbReference type="ARBA" id="ARBA00022475"/>
    </source>
</evidence>
<keyword evidence="2" id="KW-1003">Cell membrane</keyword>
<evidence type="ECO:0000256" key="5">
    <source>
        <dbReference type="ARBA" id="ARBA00023136"/>
    </source>
</evidence>
<sequence length="273" mass="31042">MKATNFNQTLPYAFLTLSTLFWGGNLIVGKLLVLNISPILLTQIRWILTAAFLFLIYHKKIIQNWGNIKSSFVILCLLSLCGQVFFPLNLYIALQYTNPINAAIYLSASPCLVIIINKLVFKDFVTVKSLFGIIISTFGVVYLIIKGDFFNLRQFFNLNIGDFWAMGSALSWSLYCSFLRLKNKNISGNVFVTVSAIIASVFLIPILFFYQFDLSFIQSSFSLYAFIGILYLIIFPSWLAYLFWNKGIEAIGAIRGEVFTHFIPLFSVLYAVH</sequence>
<keyword evidence="5 6" id="KW-0472">Membrane</keyword>
<evidence type="ECO:0000313" key="8">
    <source>
        <dbReference type="EMBL" id="RDB36752.1"/>
    </source>
</evidence>
<evidence type="ECO:0000256" key="6">
    <source>
        <dbReference type="SAM" id="Phobius"/>
    </source>
</evidence>
<feature type="domain" description="EamA" evidence="7">
    <location>
        <begin position="12"/>
        <end position="143"/>
    </location>
</feature>
<comment type="caution">
    <text evidence="8">The sequence shown here is derived from an EMBL/GenBank/DDBJ whole genome shotgun (WGS) entry which is preliminary data.</text>
</comment>
<keyword evidence="9" id="KW-1185">Reference proteome</keyword>
<feature type="domain" description="EamA" evidence="7">
    <location>
        <begin position="160"/>
        <end position="272"/>
    </location>
</feature>
<dbReference type="InterPro" id="IPR050638">
    <property type="entry name" value="AA-Vitamin_Transporters"/>
</dbReference>
<keyword evidence="3 6" id="KW-0812">Transmembrane</keyword>
<feature type="transmembrane region" description="Helical" evidence="6">
    <location>
        <begin position="157"/>
        <end position="178"/>
    </location>
</feature>
<dbReference type="InterPro" id="IPR037185">
    <property type="entry name" value="EmrE-like"/>
</dbReference>
<feature type="transmembrane region" description="Helical" evidence="6">
    <location>
        <begin position="70"/>
        <end position="94"/>
    </location>
</feature>
<feature type="transmembrane region" description="Helical" evidence="6">
    <location>
        <begin position="100"/>
        <end position="120"/>
    </location>
</feature>
<comment type="subcellular location">
    <subcellularLocation>
        <location evidence="1">Cell membrane</location>
        <topology evidence="1">Multi-pass membrane protein</topology>
    </subcellularLocation>
</comment>
<dbReference type="EMBL" id="QOVW01000030">
    <property type="protein sequence ID" value="RDB36752.1"/>
    <property type="molecule type" value="Genomic_DNA"/>
</dbReference>
<feature type="transmembrane region" description="Helical" evidence="6">
    <location>
        <begin position="39"/>
        <end position="58"/>
    </location>
</feature>
<feature type="transmembrane region" description="Helical" evidence="6">
    <location>
        <begin position="222"/>
        <end position="244"/>
    </location>
</feature>
<feature type="transmembrane region" description="Helical" evidence="6">
    <location>
        <begin position="12"/>
        <end position="33"/>
    </location>
</feature>
<name>A0A369KT22_9BACT</name>
<dbReference type="AlphaFoldDB" id="A0A369KT22"/>
<proteinExistence type="predicted"/>
<keyword evidence="4 6" id="KW-1133">Transmembrane helix</keyword>
<dbReference type="InterPro" id="IPR000620">
    <property type="entry name" value="EamA_dom"/>
</dbReference>
<protein>
    <submittedName>
        <fullName evidence="8">DMT family transporter</fullName>
    </submittedName>
</protein>
<dbReference type="PANTHER" id="PTHR32322:SF18">
    <property type="entry name" value="S-ADENOSYLMETHIONINE_S-ADENOSYLHOMOCYSTEINE TRANSPORTER"/>
    <property type="match status" value="1"/>
</dbReference>
<accession>A0A369KT22</accession>
<organism evidence="8 9">
    <name type="scientific">Spirobacillus cienkowskii</name>
    <dbReference type="NCBI Taxonomy" id="495820"/>
    <lineage>
        <taxon>Bacteria</taxon>
        <taxon>Pseudomonadati</taxon>
        <taxon>Bdellovibrionota</taxon>
        <taxon>Oligoflexia</taxon>
        <taxon>Silvanigrellales</taxon>
        <taxon>Spirobacillus</taxon>
    </lineage>
</organism>
<dbReference type="Pfam" id="PF00892">
    <property type="entry name" value="EamA"/>
    <property type="match status" value="2"/>
</dbReference>